<accession>A0ABQ1UDR4</accession>
<name>A0ABQ1UDR4_9NOCA</name>
<comment type="caution">
    <text evidence="2">The sequence shown here is derived from an EMBL/GenBank/DDBJ whole genome shotgun (WGS) entry which is preliminary data.</text>
</comment>
<organism evidence="2 3">
    <name type="scientific">Williamsia phyllosphaerae</name>
    <dbReference type="NCBI Taxonomy" id="885042"/>
    <lineage>
        <taxon>Bacteria</taxon>
        <taxon>Bacillati</taxon>
        <taxon>Actinomycetota</taxon>
        <taxon>Actinomycetes</taxon>
        <taxon>Mycobacteriales</taxon>
        <taxon>Nocardiaceae</taxon>
        <taxon>Williamsia</taxon>
    </lineage>
</organism>
<evidence type="ECO:0000313" key="3">
    <source>
        <dbReference type="Proteomes" id="UP000632454"/>
    </source>
</evidence>
<sequence>MLGLGFAATALTGTGAIAGAAPVPGTGSSSGSSEGDVLDLLNTGSAILKGEGPSGPPAVQQCNESTKSGGDGVTDTIHQLGRSGPTSFVLRYETYDVPDRIEVLYQGGRVADTGFVGDETNEGTGSITVRLPAGLAQSVLVRVTGGTGTVWDYTVGCPA</sequence>
<evidence type="ECO:0008006" key="4">
    <source>
        <dbReference type="Google" id="ProtNLM"/>
    </source>
</evidence>
<keyword evidence="3" id="KW-1185">Reference proteome</keyword>
<reference evidence="3" key="1">
    <citation type="journal article" date="2019" name="Int. J. Syst. Evol. Microbiol.">
        <title>The Global Catalogue of Microorganisms (GCM) 10K type strain sequencing project: providing services to taxonomists for standard genome sequencing and annotation.</title>
        <authorList>
            <consortium name="The Broad Institute Genomics Platform"/>
            <consortium name="The Broad Institute Genome Sequencing Center for Infectious Disease"/>
            <person name="Wu L."/>
            <person name="Ma J."/>
        </authorList>
    </citation>
    <scope>NUCLEOTIDE SEQUENCE [LARGE SCALE GENOMIC DNA]</scope>
    <source>
        <strain evidence="3">CCM 7855</strain>
    </source>
</reference>
<evidence type="ECO:0000313" key="2">
    <source>
        <dbReference type="EMBL" id="GGF15592.1"/>
    </source>
</evidence>
<feature type="compositionally biased region" description="Low complexity" evidence="1">
    <location>
        <begin position="17"/>
        <end position="35"/>
    </location>
</feature>
<protein>
    <recommendedName>
        <fullName evidence="4">Secreted protein</fullName>
    </recommendedName>
</protein>
<dbReference type="Proteomes" id="UP000632454">
    <property type="component" value="Unassembled WGS sequence"/>
</dbReference>
<evidence type="ECO:0000256" key="1">
    <source>
        <dbReference type="SAM" id="MobiDB-lite"/>
    </source>
</evidence>
<feature type="region of interest" description="Disordered" evidence="1">
    <location>
        <begin position="49"/>
        <end position="73"/>
    </location>
</feature>
<feature type="region of interest" description="Disordered" evidence="1">
    <location>
        <begin position="17"/>
        <end position="36"/>
    </location>
</feature>
<dbReference type="EMBL" id="BMCS01000001">
    <property type="protein sequence ID" value="GGF15592.1"/>
    <property type="molecule type" value="Genomic_DNA"/>
</dbReference>
<proteinExistence type="predicted"/>
<gene>
    <name evidence="2" type="ORF">GCM10007298_09500</name>
</gene>